<dbReference type="AlphaFoldDB" id="F0FDY4"/>
<evidence type="ECO:0000256" key="2">
    <source>
        <dbReference type="ARBA" id="ARBA00023125"/>
    </source>
</evidence>
<dbReference type="GO" id="GO:0003677">
    <property type="term" value="F:DNA binding"/>
    <property type="evidence" value="ECO:0007669"/>
    <property type="project" value="UniProtKB-UniRule"/>
</dbReference>
<evidence type="ECO:0000313" key="5">
    <source>
        <dbReference type="EMBL" id="EGC22819.1"/>
    </source>
</evidence>
<dbReference type="Gene3D" id="1.10.10.10">
    <property type="entry name" value="Winged helix-like DNA-binding domain superfamily/Winged helix DNA-binding domain"/>
    <property type="match status" value="1"/>
</dbReference>
<evidence type="ECO:0000256" key="3">
    <source>
        <dbReference type="ARBA" id="ARBA00023163"/>
    </source>
</evidence>
<proteinExistence type="inferred from homology"/>
<reference evidence="5 6" key="1">
    <citation type="submission" date="2011-01" db="EMBL/GenBank/DDBJ databases">
        <authorList>
            <person name="Muzny D."/>
            <person name="Qin X."/>
            <person name="Deng J."/>
            <person name="Jiang H."/>
            <person name="Liu Y."/>
            <person name="Qu J."/>
            <person name="Song X.-Z."/>
            <person name="Zhang L."/>
            <person name="Thornton R."/>
            <person name="Coyle M."/>
            <person name="Francisco L."/>
            <person name="Jackson L."/>
            <person name="Javaid M."/>
            <person name="Korchina V."/>
            <person name="Kovar C."/>
            <person name="Mata R."/>
            <person name="Mathew T."/>
            <person name="Ngo R."/>
            <person name="Nguyen L."/>
            <person name="Nguyen N."/>
            <person name="Okwuonu G."/>
            <person name="Ongeri F."/>
            <person name="Pham C."/>
            <person name="Simmons D."/>
            <person name="Wilczek-Boney K."/>
            <person name="Hale W."/>
            <person name="Jakkamsetti A."/>
            <person name="Pham P."/>
            <person name="Ruth R."/>
            <person name="San Lucas F."/>
            <person name="Warren J."/>
            <person name="Zhang J."/>
            <person name="Zhao Z."/>
            <person name="Zhou C."/>
            <person name="Zhu D."/>
            <person name="Lee S."/>
            <person name="Bess C."/>
            <person name="Blankenburg K."/>
            <person name="Forbes L."/>
            <person name="Fu Q."/>
            <person name="Gubbala S."/>
            <person name="Hirani K."/>
            <person name="Jayaseelan J.C."/>
            <person name="Lara F."/>
            <person name="Munidasa M."/>
            <person name="Palculict T."/>
            <person name="Patil S."/>
            <person name="Pu L.-L."/>
            <person name="Saada N."/>
            <person name="Tang L."/>
            <person name="Weissenberger G."/>
            <person name="Zhu Y."/>
            <person name="Hemphill L."/>
            <person name="Shang Y."/>
            <person name="Youmans B."/>
            <person name="Ayvaz T."/>
            <person name="Ross M."/>
            <person name="Santibanez J."/>
            <person name="Aqrawi P."/>
            <person name="Gross S."/>
            <person name="Joshi V."/>
            <person name="Fowler G."/>
            <person name="Nazareth L."/>
            <person name="Reid J."/>
            <person name="Worley K."/>
            <person name="Petrosino J."/>
            <person name="Highlander S."/>
            <person name="Gibbs R."/>
        </authorList>
    </citation>
    <scope>NUCLEOTIDE SEQUENCE [LARGE SCALE GENOMIC DNA]</scope>
    <source>
        <strain evidence="5 6">SK353</strain>
    </source>
</reference>
<gene>
    <name evidence="5" type="ORF">HMPREF9388_0916</name>
</gene>
<dbReference type="InterPro" id="IPR036390">
    <property type="entry name" value="WH_DNA-bd_sf"/>
</dbReference>
<dbReference type="EMBL" id="AEWY01000004">
    <property type="protein sequence ID" value="EGC22819.1"/>
    <property type="molecule type" value="Genomic_DNA"/>
</dbReference>
<organism evidence="5 6">
    <name type="scientific">Streptococcus sanguinis SK353</name>
    <dbReference type="NCBI Taxonomy" id="888815"/>
    <lineage>
        <taxon>Bacteria</taxon>
        <taxon>Bacillati</taxon>
        <taxon>Bacillota</taxon>
        <taxon>Bacilli</taxon>
        <taxon>Lactobacillales</taxon>
        <taxon>Streptococcaceae</taxon>
        <taxon>Streptococcus</taxon>
    </lineage>
</organism>
<name>F0FDY4_STRSA</name>
<dbReference type="PATRIC" id="fig|888815.3.peg.898"/>
<dbReference type="PANTHER" id="PTHR38465">
    <property type="entry name" value="HTH-TYPE TRANSCRIPTIONAL REGULATOR MJ1563-RELATED"/>
    <property type="match status" value="1"/>
</dbReference>
<comment type="similarity">
    <text evidence="4">Belongs to the GbsR family.</text>
</comment>
<dbReference type="Proteomes" id="UP000004185">
    <property type="component" value="Unassembled WGS sequence"/>
</dbReference>
<keyword evidence="1 4" id="KW-0805">Transcription regulation</keyword>
<evidence type="ECO:0000256" key="1">
    <source>
        <dbReference type="ARBA" id="ARBA00023015"/>
    </source>
</evidence>
<protein>
    <recommendedName>
        <fullName evidence="4">HTH-type transcriptional regulator</fullName>
    </recommendedName>
</protein>
<sequence length="174" mass="20362">MKEIYYRQEVTDMNQKKKISLKPELQKFIENIAAIYEGYGIPRIGGRIFGLSLVFGEPLSAEDISGLLQASRSSISTNIRALMLNGWIEKVTFPGDRIDYFRFSSQAWERVLEHRKKALLPIKQIVEKGQQELAQDSIEHQQLEDMKAWLDIQAHYQEEMLKAWRKHIRDKQRG</sequence>
<dbReference type="PIRSF" id="PIRSF006707">
    <property type="entry name" value="MJ1563"/>
    <property type="match status" value="1"/>
</dbReference>
<dbReference type="InterPro" id="IPR026282">
    <property type="entry name" value="MJ1563"/>
</dbReference>
<keyword evidence="2 4" id="KW-0238">DNA-binding</keyword>
<comment type="caution">
    <text evidence="5">The sequence shown here is derived from an EMBL/GenBank/DDBJ whole genome shotgun (WGS) entry which is preliminary data.</text>
</comment>
<dbReference type="SUPFAM" id="SSF46785">
    <property type="entry name" value="Winged helix' DNA-binding domain"/>
    <property type="match status" value="1"/>
</dbReference>
<evidence type="ECO:0000256" key="4">
    <source>
        <dbReference type="PIRNR" id="PIRNR006707"/>
    </source>
</evidence>
<dbReference type="InterPro" id="IPR036388">
    <property type="entry name" value="WH-like_DNA-bd_sf"/>
</dbReference>
<evidence type="ECO:0000313" key="6">
    <source>
        <dbReference type="Proteomes" id="UP000004185"/>
    </source>
</evidence>
<keyword evidence="3 4" id="KW-0804">Transcription</keyword>
<accession>F0FDY4</accession>
<dbReference type="PANTHER" id="PTHR38465:SF2">
    <property type="entry name" value="HTH-TYPE TRANSCRIPTIONAL REGULATOR MMPR5"/>
    <property type="match status" value="1"/>
</dbReference>
<dbReference type="HOGENOM" id="CLU_120349_1_1_9"/>
<dbReference type="InterPro" id="IPR052362">
    <property type="entry name" value="HTH-GbsR_regulator"/>
</dbReference>